<evidence type="ECO:0000313" key="2">
    <source>
        <dbReference type="Proteomes" id="UP000276133"/>
    </source>
</evidence>
<organism evidence="1 2">
    <name type="scientific">Brachionus plicatilis</name>
    <name type="common">Marine rotifer</name>
    <name type="synonym">Brachionus muelleri</name>
    <dbReference type="NCBI Taxonomy" id="10195"/>
    <lineage>
        <taxon>Eukaryota</taxon>
        <taxon>Metazoa</taxon>
        <taxon>Spiralia</taxon>
        <taxon>Gnathifera</taxon>
        <taxon>Rotifera</taxon>
        <taxon>Eurotatoria</taxon>
        <taxon>Monogononta</taxon>
        <taxon>Pseudotrocha</taxon>
        <taxon>Ploima</taxon>
        <taxon>Brachionidae</taxon>
        <taxon>Brachionus</taxon>
    </lineage>
</organism>
<gene>
    <name evidence="1" type="ORF">BpHYR1_043489</name>
</gene>
<proteinExistence type="predicted"/>
<dbReference type="AlphaFoldDB" id="A0A3M7P5W4"/>
<dbReference type="EMBL" id="REGN01013137">
    <property type="protein sequence ID" value="RMZ94319.1"/>
    <property type="molecule type" value="Genomic_DNA"/>
</dbReference>
<accession>A0A3M7P5W4</accession>
<reference evidence="1 2" key="1">
    <citation type="journal article" date="2018" name="Sci. Rep.">
        <title>Genomic signatures of local adaptation to the degree of environmental predictability in rotifers.</title>
        <authorList>
            <person name="Franch-Gras L."/>
            <person name="Hahn C."/>
            <person name="Garcia-Roger E.M."/>
            <person name="Carmona M.J."/>
            <person name="Serra M."/>
            <person name="Gomez A."/>
        </authorList>
    </citation>
    <scope>NUCLEOTIDE SEQUENCE [LARGE SCALE GENOMIC DNA]</scope>
    <source>
        <strain evidence="1">HYR1</strain>
    </source>
</reference>
<keyword evidence="2" id="KW-1185">Reference proteome</keyword>
<protein>
    <submittedName>
        <fullName evidence="1">Uncharacterized protein</fullName>
    </submittedName>
</protein>
<comment type="caution">
    <text evidence="1">The sequence shown here is derived from an EMBL/GenBank/DDBJ whole genome shotgun (WGS) entry which is preliminary data.</text>
</comment>
<sequence>MVQVLDDIAEALSGLFVKIGDRDSCGEHSVVRVLGCHACRGLCGQVVQLDCGHPRVQTIDHFFGYGRRIYVVHVQAVAYV</sequence>
<evidence type="ECO:0000313" key="1">
    <source>
        <dbReference type="EMBL" id="RMZ94319.1"/>
    </source>
</evidence>
<dbReference type="Proteomes" id="UP000276133">
    <property type="component" value="Unassembled WGS sequence"/>
</dbReference>
<name>A0A3M7P5W4_BRAPC</name>